<reference evidence="2 3" key="1">
    <citation type="journal article" date="2019" name="Nat. Microbiol.">
        <title>Mediterranean grassland soil C-N compound turnover is dependent on rainfall and depth, and is mediated by genomically divergent microorganisms.</title>
        <authorList>
            <person name="Diamond S."/>
            <person name="Andeer P.F."/>
            <person name="Li Z."/>
            <person name="Crits-Christoph A."/>
            <person name="Burstein D."/>
            <person name="Anantharaman K."/>
            <person name="Lane K.R."/>
            <person name="Thomas B.C."/>
            <person name="Pan C."/>
            <person name="Northen T.R."/>
            <person name="Banfield J.F."/>
        </authorList>
    </citation>
    <scope>NUCLEOTIDE SEQUENCE [LARGE SCALE GENOMIC DNA]</scope>
    <source>
        <strain evidence="2">NP_8</strain>
    </source>
</reference>
<dbReference type="Pfam" id="PF13354">
    <property type="entry name" value="Beta-lactamase2"/>
    <property type="match status" value="1"/>
</dbReference>
<keyword evidence="2" id="KW-0378">Hydrolase</keyword>
<dbReference type="PANTHER" id="PTHR35333">
    <property type="entry name" value="BETA-LACTAMASE"/>
    <property type="match status" value="1"/>
</dbReference>
<feature type="domain" description="Beta-lactamase class A catalytic" evidence="1">
    <location>
        <begin position="72"/>
        <end position="293"/>
    </location>
</feature>
<dbReference type="InterPro" id="IPR000871">
    <property type="entry name" value="Beta-lactam_class-A"/>
</dbReference>
<dbReference type="Gene3D" id="3.40.710.10">
    <property type="entry name" value="DD-peptidase/beta-lactamase superfamily"/>
    <property type="match status" value="1"/>
</dbReference>
<evidence type="ECO:0000259" key="1">
    <source>
        <dbReference type="Pfam" id="PF13354"/>
    </source>
</evidence>
<dbReference type="InterPro" id="IPR012338">
    <property type="entry name" value="Beta-lactam/transpept-like"/>
</dbReference>
<dbReference type="AlphaFoldDB" id="A0A537IPD5"/>
<accession>A0A537IPD5</accession>
<dbReference type="SUPFAM" id="SSF56601">
    <property type="entry name" value="beta-lactamase/transpeptidase-like"/>
    <property type="match status" value="1"/>
</dbReference>
<dbReference type="GO" id="GO:0008800">
    <property type="term" value="F:beta-lactamase activity"/>
    <property type="evidence" value="ECO:0007669"/>
    <property type="project" value="InterPro"/>
</dbReference>
<dbReference type="GO" id="GO:0030655">
    <property type="term" value="P:beta-lactam antibiotic catabolic process"/>
    <property type="evidence" value="ECO:0007669"/>
    <property type="project" value="InterPro"/>
</dbReference>
<sequence>MGCDAQPGALLSSQRLVDGHLPGSRDYAGGHQPEPLRRLAARSARPAAAHVNVTSVPEEVQRLAEGFSGVLGVWSHSFTSGETLEWNAGEVFPAASAIKLPILYEVYRQAGEGRFRLADTRSVQAADVVPGSGVLKDLTPGVALSIRDLATLMIVVSDNTAANLLIDLVGIDAVNRSMRALGLGASVLEHKFFHAPPGAPPSRSTPADLGSLMMQIAGRALLTPAACEEMLVILRRQHYTDHITRRIAEYDGYLEAGVEPVITVASKSGSIRGTRNDVALVESPNCRYVIAMMSRDCKDRRFYIDNEAAVLLAEVSALVYQHFSTGRGRG</sequence>
<organism evidence="2 3">
    <name type="scientific">Candidatus Segetimicrobium genomatis</name>
    <dbReference type="NCBI Taxonomy" id="2569760"/>
    <lineage>
        <taxon>Bacteria</taxon>
        <taxon>Bacillati</taxon>
        <taxon>Candidatus Sysuimicrobiota</taxon>
        <taxon>Candidatus Sysuimicrobiia</taxon>
        <taxon>Candidatus Sysuimicrobiales</taxon>
        <taxon>Candidatus Segetimicrobiaceae</taxon>
        <taxon>Candidatus Segetimicrobium</taxon>
    </lineage>
</organism>
<dbReference type="Proteomes" id="UP000318834">
    <property type="component" value="Unassembled WGS sequence"/>
</dbReference>
<comment type="caution">
    <text evidence="2">The sequence shown here is derived from an EMBL/GenBank/DDBJ whole genome shotgun (WGS) entry which is preliminary data.</text>
</comment>
<dbReference type="EMBL" id="VBAP01000074">
    <property type="protein sequence ID" value="TMI73170.1"/>
    <property type="molecule type" value="Genomic_DNA"/>
</dbReference>
<dbReference type="InterPro" id="IPR045155">
    <property type="entry name" value="Beta-lactam_cat"/>
</dbReference>
<dbReference type="PANTHER" id="PTHR35333:SF4">
    <property type="entry name" value="SLR0121 PROTEIN"/>
    <property type="match status" value="1"/>
</dbReference>
<dbReference type="GO" id="GO:0046677">
    <property type="term" value="P:response to antibiotic"/>
    <property type="evidence" value="ECO:0007669"/>
    <property type="project" value="InterPro"/>
</dbReference>
<gene>
    <name evidence="2" type="ORF">E6H05_10065</name>
</gene>
<evidence type="ECO:0000313" key="3">
    <source>
        <dbReference type="Proteomes" id="UP000318834"/>
    </source>
</evidence>
<name>A0A537IPD5_9BACT</name>
<evidence type="ECO:0000313" key="2">
    <source>
        <dbReference type="EMBL" id="TMI73170.1"/>
    </source>
</evidence>
<proteinExistence type="predicted"/>
<protein>
    <submittedName>
        <fullName evidence="2">Serine hydrolase</fullName>
    </submittedName>
</protein>